<keyword evidence="3" id="KW-1185">Reference proteome</keyword>
<keyword evidence="1" id="KW-0472">Membrane</keyword>
<dbReference type="STRING" id="1121393.SAMN02745216_04555"/>
<feature type="transmembrane region" description="Helical" evidence="1">
    <location>
        <begin position="32"/>
        <end position="52"/>
    </location>
</feature>
<sequence>MHPFEGKVRDDSAKRFVHEKGRTYFDRDTERLIFFILTGVMLVLGVLGRLGVL</sequence>
<name>A0A1M6XKM7_9BACT</name>
<evidence type="ECO:0000313" key="3">
    <source>
        <dbReference type="Proteomes" id="UP000183994"/>
    </source>
</evidence>
<dbReference type="Proteomes" id="UP000183994">
    <property type="component" value="Unassembled WGS sequence"/>
</dbReference>
<organism evidence="2 3">
    <name type="scientific">Desulfatibacillum alkenivorans DSM 16219</name>
    <dbReference type="NCBI Taxonomy" id="1121393"/>
    <lineage>
        <taxon>Bacteria</taxon>
        <taxon>Pseudomonadati</taxon>
        <taxon>Thermodesulfobacteriota</taxon>
        <taxon>Desulfobacteria</taxon>
        <taxon>Desulfobacterales</taxon>
        <taxon>Desulfatibacillaceae</taxon>
        <taxon>Desulfatibacillum</taxon>
    </lineage>
</organism>
<accession>A0A1M6XKM7</accession>
<reference evidence="3" key="1">
    <citation type="submission" date="2016-11" db="EMBL/GenBank/DDBJ databases">
        <authorList>
            <person name="Varghese N."/>
            <person name="Submissions S."/>
        </authorList>
    </citation>
    <scope>NUCLEOTIDE SEQUENCE [LARGE SCALE GENOMIC DNA]</scope>
    <source>
        <strain evidence="3">DSM 16219</strain>
    </source>
</reference>
<dbReference type="RefSeq" id="WP_170868442.1">
    <property type="nucleotide sequence ID" value="NZ_FQZU01000043.1"/>
</dbReference>
<proteinExistence type="predicted"/>
<evidence type="ECO:0000313" key="2">
    <source>
        <dbReference type="EMBL" id="SHL06473.1"/>
    </source>
</evidence>
<keyword evidence="1" id="KW-1133">Transmembrane helix</keyword>
<gene>
    <name evidence="2" type="ORF">SAMN02745216_04555</name>
</gene>
<protein>
    <submittedName>
        <fullName evidence="2">Uncharacterized protein</fullName>
    </submittedName>
</protein>
<keyword evidence="1" id="KW-0812">Transmembrane</keyword>
<evidence type="ECO:0000256" key="1">
    <source>
        <dbReference type="SAM" id="Phobius"/>
    </source>
</evidence>
<dbReference type="AlphaFoldDB" id="A0A1M6XKM7"/>
<dbReference type="EMBL" id="FQZU01000043">
    <property type="protein sequence ID" value="SHL06473.1"/>
    <property type="molecule type" value="Genomic_DNA"/>
</dbReference>